<feature type="transmembrane region" description="Helical" evidence="3">
    <location>
        <begin position="1170"/>
        <end position="1188"/>
    </location>
</feature>
<feature type="transmembrane region" description="Helical" evidence="3">
    <location>
        <begin position="633"/>
        <end position="649"/>
    </location>
</feature>
<feature type="transmembrane region" description="Helical" evidence="3">
    <location>
        <begin position="1102"/>
        <end position="1121"/>
    </location>
</feature>
<feature type="transmembrane region" description="Helical" evidence="3">
    <location>
        <begin position="1005"/>
        <end position="1022"/>
    </location>
</feature>
<feature type="transmembrane region" description="Helical" evidence="3">
    <location>
        <begin position="716"/>
        <end position="732"/>
    </location>
</feature>
<feature type="region of interest" description="Disordered" evidence="2">
    <location>
        <begin position="73"/>
        <end position="116"/>
    </location>
</feature>
<evidence type="ECO:0008006" key="6">
    <source>
        <dbReference type="Google" id="ProtNLM"/>
    </source>
</evidence>
<feature type="transmembrane region" description="Helical" evidence="3">
    <location>
        <begin position="739"/>
        <end position="758"/>
    </location>
</feature>
<feature type="transmembrane region" description="Helical" evidence="3">
    <location>
        <begin position="286"/>
        <end position="306"/>
    </location>
</feature>
<protein>
    <recommendedName>
        <fullName evidence="6">DUF2339 domain-containing protein</fullName>
    </recommendedName>
</protein>
<gene>
    <name evidence="4" type="ORF">BOA8489_02617</name>
</gene>
<keyword evidence="3" id="KW-0472">Membrane</keyword>
<dbReference type="AlphaFoldDB" id="A0A238J2D9"/>
<sequence>MDGLFILLLIVGGLSVFVTPILALIALSRITQLKSEFPEAQESQRLLSEHVSRLQARLQKVQNELEGLKAKAGIEGAEAESDSGLKVPSPELEATSRETEAETTAPSLASEGLPIEPEGIEAVQAPEESADKEPVNRPVAAAAKIESPWEAVSRVPAKSQPDEAQEPEEASRDVPEKIVDGPEEAEATAKPAPPSVLAARVLPAPRGDLERTLSTNWLVWIGGISLAIAGIFLVRYIAEQGWLSPALRCAIGVVFGQVLIIAGEAVRRRPLQRAIAAVNPDYVPQALTAAGLVTAFGSIYLAYAFYELIPSGWSFTVLAGITLAAFALSLVQGGFVALLGLAGAVATPALVSTDDPSNWGFFTYLGIVALATLAVGDRKRWYWLPELSLVAIAGWTAIWLQQPFREVDILPIGVTLGIVALAGFEMARRAGPILVLDGKGKASGLMIGADEVAGTGFVLALGSVCALAMLSDFHPAVHWLLLVFAVAAAILTRLLPRFDWILYTLTLVSVLVIGLVYVDEGALANLSERLLGTPAPTDYFAEKYQEYLLHGALLSVALFVGGVQALGRATRAHAVALVTGGAPLAFLLIGYVQFRNFSGDAVWVISAAATVAAAIAATTLLGRKKGMMADLPGLYAAFAVIAAFLALTFQFDRIWLTLSYAVLVLALSMTSMRTDFVTVRNLANLIVLLVLVRLSINPDLRGYEIFHPLGMQWVSYGYLVPLALFFAASRIFKRAKDDLTVTVLEGAALLLGIVFISIEIRIFMTGSIYSGGYRLPEASLQTIAWLTSAIVLARRNLRYPRLFSTWGSRILTAAGAAQAIALQLVVMNPVFTGEFIDGYGLFNMLILSLAVPAVLLWLIARSLLPKEDAHRGPVMVLLRGAAALLAFAFVTEEVRVFFQGMLIRPVHASLLELYITTLAWLIPAAAPYFVNERRASHQIRSLATVIILVALLMLVFGHSFAFNPVVRGQVVRGWPAINTLLIGFLFPAALLYWVAKHLERPLRSVLLAGAYLLVLVWVWLSFKHAFQGPRLVVFHESLLELYLTTLAWMVLGAAPFFVLRIGKMAEAKRAGLAALAVSVAMLFVGHTLIFNPVFDTEFVPGWPVFNVLLLGFIVPAALLGLVSRKLDRRLRKMSQAGSYVLLFVGITMLVKHTFQGGVLTLETLTDIENYGYSAAWLVLALVTMFAGIVRDNSNVRYASLAVLLLVVVKVFLLDMSRLAGLWRVASFFGLGISLVGIGYVYQHFMYRKQTAEAATATGTEEN</sequence>
<feature type="coiled-coil region" evidence="1">
    <location>
        <begin position="44"/>
        <end position="71"/>
    </location>
</feature>
<keyword evidence="3" id="KW-1133">Transmembrane helix</keyword>
<feature type="transmembrane region" description="Helical" evidence="3">
    <location>
        <begin position="359"/>
        <end position="376"/>
    </location>
</feature>
<feature type="transmembrane region" description="Helical" evidence="3">
    <location>
        <begin position="806"/>
        <end position="826"/>
    </location>
</feature>
<feature type="transmembrane region" description="Helical" evidence="3">
    <location>
        <begin position="312"/>
        <end position="328"/>
    </location>
</feature>
<dbReference type="EMBL" id="FXXQ01000008">
    <property type="protein sequence ID" value="SMX24491.1"/>
    <property type="molecule type" value="Genomic_DNA"/>
</dbReference>
<name>A0A238J2D9_9RHOB</name>
<feature type="transmembrane region" description="Helical" evidence="3">
    <location>
        <begin position="872"/>
        <end position="891"/>
    </location>
</feature>
<feature type="transmembrane region" description="Helical" evidence="3">
    <location>
        <begin position="778"/>
        <end position="794"/>
    </location>
</feature>
<feature type="transmembrane region" description="Helical" evidence="3">
    <location>
        <begin position="911"/>
        <end position="930"/>
    </location>
</feature>
<feature type="transmembrane region" description="Helical" evidence="3">
    <location>
        <begin position="655"/>
        <end position="672"/>
    </location>
</feature>
<feature type="transmembrane region" description="Helical" evidence="3">
    <location>
        <begin position="6"/>
        <end position="27"/>
    </location>
</feature>
<dbReference type="Pfam" id="PF10101">
    <property type="entry name" value="DUF2339"/>
    <property type="match status" value="2"/>
</dbReference>
<feature type="transmembrane region" description="Helical" evidence="3">
    <location>
        <begin position="407"/>
        <end position="424"/>
    </location>
</feature>
<reference evidence="4 5" key="1">
    <citation type="submission" date="2017-05" db="EMBL/GenBank/DDBJ databases">
        <authorList>
            <person name="Song R."/>
            <person name="Chenine A.L."/>
            <person name="Ruprecht R.M."/>
        </authorList>
    </citation>
    <scope>NUCLEOTIDE SEQUENCE [LARGE SCALE GENOMIC DNA]</scope>
    <source>
        <strain evidence="4 5">CECT 8489</strain>
    </source>
</reference>
<dbReference type="Proteomes" id="UP000201838">
    <property type="component" value="Unassembled WGS sequence"/>
</dbReference>
<feature type="transmembrane region" description="Helical" evidence="3">
    <location>
        <begin position="574"/>
        <end position="594"/>
    </location>
</feature>
<feature type="transmembrane region" description="Helical" evidence="3">
    <location>
        <begin position="974"/>
        <end position="993"/>
    </location>
</feature>
<evidence type="ECO:0000313" key="4">
    <source>
        <dbReference type="EMBL" id="SMX24491.1"/>
    </source>
</evidence>
<feature type="transmembrane region" description="Helical" evidence="3">
    <location>
        <begin position="547"/>
        <end position="567"/>
    </location>
</feature>
<feature type="transmembrane region" description="Helical" evidence="3">
    <location>
        <begin position="476"/>
        <end position="495"/>
    </location>
</feature>
<feature type="transmembrane region" description="Helical" evidence="3">
    <location>
        <begin position="679"/>
        <end position="696"/>
    </location>
</feature>
<feature type="transmembrane region" description="Helical" evidence="3">
    <location>
        <begin position="942"/>
        <end position="962"/>
    </location>
</feature>
<dbReference type="RefSeq" id="WP_093974439.1">
    <property type="nucleotide sequence ID" value="NZ_FXXQ01000008.1"/>
</dbReference>
<keyword evidence="1" id="KW-0175">Coiled coil</keyword>
<accession>A0A238J2D9</accession>
<evidence type="ECO:0000313" key="5">
    <source>
        <dbReference type="Proteomes" id="UP000201838"/>
    </source>
</evidence>
<dbReference type="PANTHER" id="PTHR38434:SF1">
    <property type="entry name" value="BLL2549 PROTEIN"/>
    <property type="match status" value="1"/>
</dbReference>
<keyword evidence="3" id="KW-0812">Transmembrane</keyword>
<dbReference type="InterPro" id="IPR019286">
    <property type="entry name" value="DUF2339_TM"/>
</dbReference>
<proteinExistence type="predicted"/>
<evidence type="ECO:0000256" key="1">
    <source>
        <dbReference type="SAM" id="Coils"/>
    </source>
</evidence>
<feature type="region of interest" description="Disordered" evidence="2">
    <location>
        <begin position="150"/>
        <end position="175"/>
    </location>
</feature>
<feature type="transmembrane region" description="Helical" evidence="3">
    <location>
        <begin position="1195"/>
        <end position="1213"/>
    </location>
</feature>
<feature type="transmembrane region" description="Helical" evidence="3">
    <location>
        <begin position="500"/>
        <end position="518"/>
    </location>
</feature>
<organism evidence="4 5">
    <name type="scientific">Boseongicola aestuarii</name>
    <dbReference type="NCBI Taxonomy" id="1470561"/>
    <lineage>
        <taxon>Bacteria</taxon>
        <taxon>Pseudomonadati</taxon>
        <taxon>Pseudomonadota</taxon>
        <taxon>Alphaproteobacteria</taxon>
        <taxon>Rhodobacterales</taxon>
        <taxon>Paracoccaceae</taxon>
        <taxon>Boseongicola</taxon>
    </lineage>
</organism>
<dbReference type="PANTHER" id="PTHR38434">
    <property type="entry name" value="BLL2549 PROTEIN"/>
    <property type="match status" value="1"/>
</dbReference>
<evidence type="ECO:0000256" key="2">
    <source>
        <dbReference type="SAM" id="MobiDB-lite"/>
    </source>
</evidence>
<feature type="transmembrane region" description="Helical" evidence="3">
    <location>
        <begin position="383"/>
        <end position="401"/>
    </location>
</feature>
<evidence type="ECO:0000256" key="3">
    <source>
        <dbReference type="SAM" id="Phobius"/>
    </source>
</evidence>
<feature type="transmembrane region" description="Helical" evidence="3">
    <location>
        <begin position="217"/>
        <end position="238"/>
    </location>
</feature>
<feature type="transmembrane region" description="Helical" evidence="3">
    <location>
        <begin position="1071"/>
        <end position="1090"/>
    </location>
</feature>
<keyword evidence="5" id="KW-1185">Reference proteome</keyword>
<feature type="transmembrane region" description="Helical" evidence="3">
    <location>
        <begin position="1219"/>
        <end position="1241"/>
    </location>
</feature>
<feature type="transmembrane region" description="Helical" evidence="3">
    <location>
        <begin position="600"/>
        <end position="621"/>
    </location>
</feature>
<feature type="transmembrane region" description="Helical" evidence="3">
    <location>
        <begin position="445"/>
        <end position="470"/>
    </location>
</feature>
<feature type="transmembrane region" description="Helical" evidence="3">
    <location>
        <begin position="1133"/>
        <end position="1150"/>
    </location>
</feature>
<dbReference type="OrthoDB" id="5422830at2"/>
<feature type="transmembrane region" description="Helical" evidence="3">
    <location>
        <begin position="838"/>
        <end position="860"/>
    </location>
</feature>
<feature type="transmembrane region" description="Helical" evidence="3">
    <location>
        <begin position="1042"/>
        <end position="1059"/>
    </location>
</feature>